<feature type="chain" id="PRO_5010387228" evidence="1">
    <location>
        <begin position="22"/>
        <end position="125"/>
    </location>
</feature>
<dbReference type="CDD" id="cd09272">
    <property type="entry name" value="RNase_HI_RT_Ty1"/>
    <property type="match status" value="1"/>
</dbReference>
<evidence type="ECO:0000313" key="2">
    <source>
        <dbReference type="RefSeq" id="XP_016510485.1"/>
    </source>
</evidence>
<reference evidence="2" key="1">
    <citation type="submission" date="2025-08" db="UniProtKB">
        <authorList>
            <consortium name="RefSeq"/>
        </authorList>
    </citation>
    <scope>IDENTIFICATION</scope>
</reference>
<gene>
    <name evidence="2" type="primary">LOC107827797</name>
</gene>
<dbReference type="RefSeq" id="XP_016510485.1">
    <property type="nucleotide sequence ID" value="XM_016654999.1"/>
</dbReference>
<dbReference type="OrthoDB" id="1306323at2759"/>
<evidence type="ECO:0000256" key="1">
    <source>
        <dbReference type="SAM" id="SignalP"/>
    </source>
</evidence>
<dbReference type="PaxDb" id="4097-A0A1S4DAL5"/>
<dbReference type="OMA" id="NIELDWH"/>
<protein>
    <submittedName>
        <fullName evidence="2">Uncharacterized protein</fullName>
    </submittedName>
</protein>
<sequence length="125" mass="14160">MSKVFAKVTWVAKLLFDFGLLAPCSMPLFCDNQVALHIARIAVFHERRKNIELDWHFVWTKLNEGLIHLLHTPTSSQLADVFTKVLSGVGHHLILRKLGVLSPSNLREVVGNSSSIEHFIDEPTY</sequence>
<feature type="signal peptide" evidence="1">
    <location>
        <begin position="1"/>
        <end position="21"/>
    </location>
</feature>
<dbReference type="STRING" id="4097.A0A1S4DAL5"/>
<accession>A0A1S4DAL5</accession>
<keyword evidence="1" id="KW-0732">Signal</keyword>
<organism evidence="2">
    <name type="scientific">Nicotiana tabacum</name>
    <name type="common">Common tobacco</name>
    <dbReference type="NCBI Taxonomy" id="4097"/>
    <lineage>
        <taxon>Eukaryota</taxon>
        <taxon>Viridiplantae</taxon>
        <taxon>Streptophyta</taxon>
        <taxon>Embryophyta</taxon>
        <taxon>Tracheophyta</taxon>
        <taxon>Spermatophyta</taxon>
        <taxon>Magnoliopsida</taxon>
        <taxon>eudicotyledons</taxon>
        <taxon>Gunneridae</taxon>
        <taxon>Pentapetalae</taxon>
        <taxon>asterids</taxon>
        <taxon>lamiids</taxon>
        <taxon>Solanales</taxon>
        <taxon>Solanaceae</taxon>
        <taxon>Nicotianoideae</taxon>
        <taxon>Nicotianeae</taxon>
        <taxon>Nicotiana</taxon>
    </lineage>
</organism>
<dbReference type="AlphaFoldDB" id="A0A1S4DAL5"/>
<name>A0A1S4DAL5_TOBAC</name>
<proteinExistence type="predicted"/>
<dbReference type="KEGG" id="nta:107827797"/>